<reference evidence="3" key="1">
    <citation type="submission" date="2017-01" db="EMBL/GenBank/DDBJ databases">
        <title>Genome sequence of Rouxiella sp. ERMR1:05.</title>
        <authorList>
            <person name="Kumar R."/>
            <person name="Singh D."/>
            <person name="Kumar S."/>
        </authorList>
    </citation>
    <scope>NUCLEOTIDE SEQUENCE [LARGE SCALE GENOMIC DNA]</scope>
    <source>
        <strain evidence="3">ERMR1:05</strain>
        <plasmid evidence="3">unnamed3</plasmid>
    </source>
</reference>
<dbReference type="AlphaFoldDB" id="A0A2L1UZA4"/>
<dbReference type="EMBL" id="CP019065">
    <property type="protein sequence ID" value="AVF38260.1"/>
    <property type="molecule type" value="Genomic_DNA"/>
</dbReference>
<keyword evidence="1" id="KW-0472">Membrane</keyword>
<evidence type="ECO:0000313" key="2">
    <source>
        <dbReference type="EMBL" id="AVF38260.1"/>
    </source>
</evidence>
<proteinExistence type="predicted"/>
<protein>
    <submittedName>
        <fullName evidence="2">Uncharacterized protein</fullName>
    </submittedName>
</protein>
<keyword evidence="2" id="KW-0614">Plasmid</keyword>
<keyword evidence="1" id="KW-0812">Transmembrane</keyword>
<geneLocation type="plasmid" evidence="2 3">
    <name>unnamed3</name>
</geneLocation>
<evidence type="ECO:0000313" key="3">
    <source>
        <dbReference type="Proteomes" id="UP000239197"/>
    </source>
</evidence>
<dbReference type="Proteomes" id="UP000239197">
    <property type="component" value="Plasmid unnamed3"/>
</dbReference>
<evidence type="ECO:0000256" key="1">
    <source>
        <dbReference type="SAM" id="Phobius"/>
    </source>
</evidence>
<sequence length="59" mass="6907">MATFIIVKYIVWGVAWALSLWVKKMNATEIIKTENTQEGQLAERMTAQTKCICKFRERQ</sequence>
<keyword evidence="3" id="KW-1185">Reference proteome</keyword>
<name>A0A2L1UZA4_9GAMM</name>
<dbReference type="KEGG" id="rox:BV494_25630"/>
<gene>
    <name evidence="2" type="ORF">BV494_25630</name>
</gene>
<feature type="transmembrane region" description="Helical" evidence="1">
    <location>
        <begin position="6"/>
        <end position="22"/>
    </location>
</feature>
<keyword evidence="1" id="KW-1133">Transmembrane helix</keyword>
<organism evidence="2 3">
    <name type="scientific">Rahnella sikkimica</name>
    <dbReference type="NCBI Taxonomy" id="1805933"/>
    <lineage>
        <taxon>Bacteria</taxon>
        <taxon>Pseudomonadati</taxon>
        <taxon>Pseudomonadota</taxon>
        <taxon>Gammaproteobacteria</taxon>
        <taxon>Enterobacterales</taxon>
        <taxon>Yersiniaceae</taxon>
        <taxon>Rahnella</taxon>
    </lineage>
</organism>
<accession>A0A2L1UZA4</accession>